<dbReference type="SUPFAM" id="SSF50249">
    <property type="entry name" value="Nucleic acid-binding proteins"/>
    <property type="match status" value="1"/>
</dbReference>
<reference evidence="2" key="1">
    <citation type="submission" date="2018-10" db="EMBL/GenBank/DDBJ databases">
        <title>Transcriptome assembly of Aceria tosichella (Wheat curl mite) Type 2.</title>
        <authorList>
            <person name="Scully E.D."/>
            <person name="Geib S.M."/>
            <person name="Palmer N.A."/>
            <person name="Gupta A.K."/>
            <person name="Sarath G."/>
            <person name="Tatineni S."/>
        </authorList>
    </citation>
    <scope>NUCLEOTIDE SEQUENCE</scope>
    <source>
        <strain evidence="2">LincolnNE</strain>
    </source>
</reference>
<dbReference type="AlphaFoldDB" id="A0A6G1S5A7"/>
<dbReference type="InterPro" id="IPR003750">
    <property type="entry name" value="Put_MeTrfase-C9orf114-like"/>
</dbReference>
<sequence>MDFAENLKKYSNVRTISIAFPASIFDYVPTPQLEAYLVGQVARAAVVFNVTEVVIFNEVQSDESQSRLERLVKLFEYAECPQYLRKKVFGIEPDLKYAGLIHPLEAQHHLRTSQIDCPYREGITTEHTHYEFKGKSQEFTIVNIGLSKPVHLPGKHPLNTRVTVQVDPADLRKMQAMLSSTMQAPHAALVSPVDPIEKLNLYWGYYVRSAASLTEAISGNVFIPSKKNFYDIIIGTSERGDCLDDIEFKKSEKKDKPNQEQGERPAKKGKLEFNHILVVFGGVKGLEHSAACDKQLEGCNDFRSIFDYYLNTCPNQGSTTIRTEEAILITLSALRPKLNL</sequence>
<dbReference type="InterPro" id="IPR029026">
    <property type="entry name" value="tRNA_m1G_MTases_N"/>
</dbReference>
<name>A0A6G1S5A7_9ACAR</name>
<organism evidence="2">
    <name type="scientific">Aceria tosichella</name>
    <name type="common">wheat curl mite</name>
    <dbReference type="NCBI Taxonomy" id="561515"/>
    <lineage>
        <taxon>Eukaryota</taxon>
        <taxon>Metazoa</taxon>
        <taxon>Ecdysozoa</taxon>
        <taxon>Arthropoda</taxon>
        <taxon>Chelicerata</taxon>
        <taxon>Arachnida</taxon>
        <taxon>Acari</taxon>
        <taxon>Acariformes</taxon>
        <taxon>Trombidiformes</taxon>
        <taxon>Prostigmata</taxon>
        <taxon>Eupodina</taxon>
        <taxon>Eriophyoidea</taxon>
        <taxon>Eriophyidae</taxon>
        <taxon>Eriophyinae</taxon>
        <taxon>Aceriini</taxon>
        <taxon>Aceria</taxon>
    </lineage>
</organism>
<dbReference type="InterPro" id="IPR029028">
    <property type="entry name" value="Alpha/beta_knot_MTases"/>
</dbReference>
<dbReference type="PANTHER" id="PTHR12150">
    <property type="entry name" value="CLASS IV SAM-BINDING METHYLTRANSFERASE-RELATED"/>
    <property type="match status" value="1"/>
</dbReference>
<dbReference type="PANTHER" id="PTHR12150:SF13">
    <property type="entry name" value="METHYLTRANSFERASE C9ORF114-RELATED"/>
    <property type="match status" value="1"/>
</dbReference>
<dbReference type="Gene3D" id="2.40.50.140">
    <property type="entry name" value="Nucleic acid-binding proteins"/>
    <property type="match status" value="1"/>
</dbReference>
<dbReference type="SUPFAM" id="SSF75217">
    <property type="entry name" value="alpha/beta knot"/>
    <property type="match status" value="1"/>
</dbReference>
<comment type="similarity">
    <text evidence="1">Belongs to the class IV-like SAM-binding methyltransferase superfamily.</text>
</comment>
<proteinExistence type="inferred from homology"/>
<evidence type="ECO:0000256" key="1">
    <source>
        <dbReference type="ARBA" id="ARBA00009841"/>
    </source>
</evidence>
<accession>A0A6G1S5A7</accession>
<dbReference type="Gene3D" id="3.40.1280.10">
    <property type="match status" value="1"/>
</dbReference>
<dbReference type="Pfam" id="PF02598">
    <property type="entry name" value="Methyltrn_RNA_3"/>
    <property type="match status" value="1"/>
</dbReference>
<dbReference type="InterPro" id="IPR012340">
    <property type="entry name" value="NA-bd_OB-fold"/>
</dbReference>
<dbReference type="CDD" id="cd18086">
    <property type="entry name" value="HsC9orf114-like"/>
    <property type="match status" value="1"/>
</dbReference>
<dbReference type="EMBL" id="GGYP01000913">
    <property type="protein sequence ID" value="MDE45684.1"/>
    <property type="molecule type" value="Transcribed_RNA"/>
</dbReference>
<protein>
    <submittedName>
        <fullName evidence="2">Uncharacterized protein C9orf114</fullName>
    </submittedName>
</protein>
<evidence type="ECO:0000313" key="2">
    <source>
        <dbReference type="EMBL" id="MDE45684.1"/>
    </source>
</evidence>
<gene>
    <name evidence="2" type="ORF">g.17680</name>
</gene>